<proteinExistence type="predicted"/>
<keyword evidence="3" id="KW-1185">Reference proteome</keyword>
<organism evidence="2 3">
    <name type="scientific">Flavobacterium collinsii</name>
    <dbReference type="NCBI Taxonomy" id="1114861"/>
    <lineage>
        <taxon>Bacteria</taxon>
        <taxon>Pseudomonadati</taxon>
        <taxon>Bacteroidota</taxon>
        <taxon>Flavobacteriia</taxon>
        <taxon>Flavobacteriales</taxon>
        <taxon>Flavobacteriaceae</taxon>
        <taxon>Flavobacterium</taxon>
    </lineage>
</organism>
<comment type="caution">
    <text evidence="2">The sequence shown here is derived from an EMBL/GenBank/DDBJ whole genome shotgun (WGS) entry which is preliminary data.</text>
</comment>
<reference evidence="2 3" key="1">
    <citation type="submission" date="2020-02" db="EMBL/GenBank/DDBJ databases">
        <authorList>
            <person name="Criscuolo A."/>
        </authorList>
    </citation>
    <scope>NUCLEOTIDE SEQUENCE [LARGE SCALE GENOMIC DNA]</scope>
    <source>
        <strain evidence="2">CECT7796</strain>
    </source>
</reference>
<dbReference type="EMBL" id="CADCST010000136">
    <property type="protein sequence ID" value="CAA9202423.1"/>
    <property type="molecule type" value="Genomic_DNA"/>
</dbReference>
<name>A0ABN7ES35_9FLAO</name>
<protein>
    <submittedName>
        <fullName evidence="2">Uncharacterized protein</fullName>
    </submittedName>
</protein>
<evidence type="ECO:0000313" key="3">
    <source>
        <dbReference type="Proteomes" id="UP000474567"/>
    </source>
</evidence>
<accession>A0ABN7ES35</accession>
<evidence type="ECO:0000256" key="1">
    <source>
        <dbReference type="SAM" id="Phobius"/>
    </source>
</evidence>
<keyword evidence="1" id="KW-1133">Transmembrane helix</keyword>
<keyword evidence="1" id="KW-0812">Transmembrane</keyword>
<dbReference type="Proteomes" id="UP000474567">
    <property type="component" value="Unassembled WGS sequence"/>
</dbReference>
<gene>
    <name evidence="2" type="ORF">FLACOL7796_04263</name>
</gene>
<sequence length="48" mass="5810">MATNHIDFTNVERLVQVNLQRKNDLRNKRTTKLLWFVLASFIMILLFF</sequence>
<feature type="transmembrane region" description="Helical" evidence="1">
    <location>
        <begin position="30"/>
        <end position="47"/>
    </location>
</feature>
<evidence type="ECO:0000313" key="2">
    <source>
        <dbReference type="EMBL" id="CAA9202423.1"/>
    </source>
</evidence>
<keyword evidence="1" id="KW-0472">Membrane</keyword>